<dbReference type="EMBL" id="CP039347">
    <property type="protein sequence ID" value="QCD86207.1"/>
    <property type="molecule type" value="Genomic_DNA"/>
</dbReference>
<evidence type="ECO:0000313" key="1">
    <source>
        <dbReference type="EMBL" id="QCD86207.1"/>
    </source>
</evidence>
<dbReference type="AlphaFoldDB" id="A0A4D6LCD3"/>
<protein>
    <submittedName>
        <fullName evidence="1">Uncharacterized protein</fullName>
    </submittedName>
</protein>
<evidence type="ECO:0000313" key="2">
    <source>
        <dbReference type="EMBL" id="QCD86208.1"/>
    </source>
</evidence>
<reference evidence="1 3" key="1">
    <citation type="submission" date="2019-04" db="EMBL/GenBank/DDBJ databases">
        <title>An improved genome assembly and genetic linkage map for asparagus bean, Vigna unguiculata ssp. sesquipedialis.</title>
        <authorList>
            <person name="Xia Q."/>
            <person name="Zhang R."/>
            <person name="Dong Y."/>
        </authorList>
    </citation>
    <scope>NUCLEOTIDE SEQUENCE [LARGE SCALE GENOMIC DNA]</scope>
    <source>
        <tissue evidence="1">Leaf</tissue>
    </source>
</reference>
<organism evidence="1 3">
    <name type="scientific">Vigna unguiculata</name>
    <name type="common">Cowpea</name>
    <dbReference type="NCBI Taxonomy" id="3917"/>
    <lineage>
        <taxon>Eukaryota</taxon>
        <taxon>Viridiplantae</taxon>
        <taxon>Streptophyta</taxon>
        <taxon>Embryophyta</taxon>
        <taxon>Tracheophyta</taxon>
        <taxon>Spermatophyta</taxon>
        <taxon>Magnoliopsida</taxon>
        <taxon>eudicotyledons</taxon>
        <taxon>Gunneridae</taxon>
        <taxon>Pentapetalae</taxon>
        <taxon>rosids</taxon>
        <taxon>fabids</taxon>
        <taxon>Fabales</taxon>
        <taxon>Fabaceae</taxon>
        <taxon>Papilionoideae</taxon>
        <taxon>50 kb inversion clade</taxon>
        <taxon>NPAAA clade</taxon>
        <taxon>indigoferoid/millettioid clade</taxon>
        <taxon>Phaseoleae</taxon>
        <taxon>Vigna</taxon>
    </lineage>
</organism>
<dbReference type="Proteomes" id="UP000501690">
    <property type="component" value="Linkage Group LG3"/>
</dbReference>
<dbReference type="EMBL" id="CP039347">
    <property type="protein sequence ID" value="QCD86208.1"/>
    <property type="molecule type" value="Genomic_DNA"/>
</dbReference>
<sequence length="95" mass="10559">MKIESTGPQAPGDVSGSARRWFVNRGLLSPMRLAMRAFPQGSTCSENEQEALCAWRYATPARQSGSWQCLAARVPRQAICTTAAWNFDFICVIYN</sequence>
<accession>A0A4D6LCD3</accession>
<name>A0A4D6LCD3_VIGUN</name>
<evidence type="ECO:0000313" key="3">
    <source>
        <dbReference type="Proteomes" id="UP000501690"/>
    </source>
</evidence>
<keyword evidence="3" id="KW-1185">Reference proteome</keyword>
<proteinExistence type="predicted"/>
<gene>
    <name evidence="1" type="ORF">DEO72_LG3g728</name>
    <name evidence="2" type="ORF">DEO72_LG3g729</name>
</gene>